<name>A0A4U5NWK6_STECR</name>
<organism evidence="2 3">
    <name type="scientific">Steinernema carpocapsae</name>
    <name type="common">Entomopathogenic nematode</name>
    <dbReference type="NCBI Taxonomy" id="34508"/>
    <lineage>
        <taxon>Eukaryota</taxon>
        <taxon>Metazoa</taxon>
        <taxon>Ecdysozoa</taxon>
        <taxon>Nematoda</taxon>
        <taxon>Chromadorea</taxon>
        <taxon>Rhabditida</taxon>
        <taxon>Tylenchina</taxon>
        <taxon>Panagrolaimomorpha</taxon>
        <taxon>Strongyloidoidea</taxon>
        <taxon>Steinernematidae</taxon>
        <taxon>Steinernema</taxon>
    </lineage>
</organism>
<proteinExistence type="predicted"/>
<feature type="compositionally biased region" description="Polar residues" evidence="1">
    <location>
        <begin position="1"/>
        <end position="13"/>
    </location>
</feature>
<reference evidence="2 3" key="1">
    <citation type="journal article" date="2015" name="Genome Biol.">
        <title>Comparative genomics of Steinernema reveals deeply conserved gene regulatory networks.</title>
        <authorList>
            <person name="Dillman A.R."/>
            <person name="Macchietto M."/>
            <person name="Porter C.F."/>
            <person name="Rogers A."/>
            <person name="Williams B."/>
            <person name="Antoshechkin I."/>
            <person name="Lee M.M."/>
            <person name="Goodwin Z."/>
            <person name="Lu X."/>
            <person name="Lewis E.E."/>
            <person name="Goodrich-Blair H."/>
            <person name="Stock S.P."/>
            <person name="Adams B.J."/>
            <person name="Sternberg P.W."/>
            <person name="Mortazavi A."/>
        </authorList>
    </citation>
    <scope>NUCLEOTIDE SEQUENCE [LARGE SCALE GENOMIC DNA]</scope>
    <source>
        <strain evidence="2 3">ALL</strain>
    </source>
</reference>
<comment type="caution">
    <text evidence="2">The sequence shown here is derived from an EMBL/GenBank/DDBJ whole genome shotgun (WGS) entry which is preliminary data.</text>
</comment>
<evidence type="ECO:0000313" key="3">
    <source>
        <dbReference type="Proteomes" id="UP000298663"/>
    </source>
</evidence>
<dbReference type="EMBL" id="AZBU02000003">
    <property type="protein sequence ID" value="TKR87614.1"/>
    <property type="molecule type" value="Genomic_DNA"/>
</dbReference>
<gene>
    <name evidence="2" type="ORF">L596_011986</name>
</gene>
<sequence>MVPLNIHNQSRLNRTLPEKRTPNPHAPAGLRKPEKAFFFSFVRRLGSGRQYPWDRLESSRDSLRARVRVGRRRFARRPLSADAAVARTTIGFFPSSHLCEFCEVV</sequence>
<feature type="region of interest" description="Disordered" evidence="1">
    <location>
        <begin position="1"/>
        <end position="31"/>
    </location>
</feature>
<dbReference type="AlphaFoldDB" id="A0A4U5NWK6"/>
<keyword evidence="3" id="KW-1185">Reference proteome</keyword>
<evidence type="ECO:0000256" key="1">
    <source>
        <dbReference type="SAM" id="MobiDB-lite"/>
    </source>
</evidence>
<protein>
    <submittedName>
        <fullName evidence="2">Uncharacterized protein</fullName>
    </submittedName>
</protein>
<reference evidence="2 3" key="2">
    <citation type="journal article" date="2019" name="G3 (Bethesda)">
        <title>Hybrid Assembly of the Genome of the Entomopathogenic Nematode Steinernema carpocapsae Identifies the X-Chromosome.</title>
        <authorList>
            <person name="Serra L."/>
            <person name="Macchietto M."/>
            <person name="Macias-Munoz A."/>
            <person name="McGill C.J."/>
            <person name="Rodriguez I.M."/>
            <person name="Rodriguez B."/>
            <person name="Murad R."/>
            <person name="Mortazavi A."/>
        </authorList>
    </citation>
    <scope>NUCLEOTIDE SEQUENCE [LARGE SCALE GENOMIC DNA]</scope>
    <source>
        <strain evidence="2 3">ALL</strain>
    </source>
</reference>
<evidence type="ECO:0000313" key="2">
    <source>
        <dbReference type="EMBL" id="TKR87614.1"/>
    </source>
</evidence>
<accession>A0A4U5NWK6</accession>
<dbReference type="Proteomes" id="UP000298663">
    <property type="component" value="Unassembled WGS sequence"/>
</dbReference>